<dbReference type="EMBL" id="BARU01009309">
    <property type="protein sequence ID" value="GAH35355.1"/>
    <property type="molecule type" value="Genomic_DNA"/>
</dbReference>
<dbReference type="AlphaFoldDB" id="X1FS31"/>
<comment type="caution">
    <text evidence="3">The sequence shown here is derived from an EMBL/GenBank/DDBJ whole genome shotgun (WGS) entry which is preliminary data.</text>
</comment>
<feature type="non-terminal residue" evidence="3">
    <location>
        <position position="173"/>
    </location>
</feature>
<evidence type="ECO:0000256" key="2">
    <source>
        <dbReference type="ARBA" id="ARBA00022679"/>
    </source>
</evidence>
<organism evidence="3">
    <name type="scientific">marine sediment metagenome</name>
    <dbReference type="NCBI Taxonomy" id="412755"/>
    <lineage>
        <taxon>unclassified sequences</taxon>
        <taxon>metagenomes</taxon>
        <taxon>ecological metagenomes</taxon>
    </lineage>
</organism>
<evidence type="ECO:0008006" key="4">
    <source>
        <dbReference type="Google" id="ProtNLM"/>
    </source>
</evidence>
<gene>
    <name evidence="3" type="ORF">S03H2_17994</name>
</gene>
<reference evidence="3" key="1">
    <citation type="journal article" date="2014" name="Front. Microbiol.">
        <title>High frequency of phylogenetically diverse reductive dehalogenase-homologous genes in deep subseafloor sedimentary metagenomes.</title>
        <authorList>
            <person name="Kawai M."/>
            <person name="Futagami T."/>
            <person name="Toyoda A."/>
            <person name="Takaki Y."/>
            <person name="Nishi S."/>
            <person name="Hori S."/>
            <person name="Arai W."/>
            <person name="Tsubouchi T."/>
            <person name="Morono Y."/>
            <person name="Uchiyama I."/>
            <person name="Ito T."/>
            <person name="Fujiyama A."/>
            <person name="Inagaki F."/>
            <person name="Takami H."/>
        </authorList>
    </citation>
    <scope>NUCLEOTIDE SEQUENCE</scope>
    <source>
        <strain evidence="3">Expedition CK06-06</strain>
    </source>
</reference>
<protein>
    <recommendedName>
        <fullName evidence="4">DNA (cytosine-5-)-methyltransferase</fullName>
    </recommendedName>
</protein>
<evidence type="ECO:0000256" key="1">
    <source>
        <dbReference type="ARBA" id="ARBA00022603"/>
    </source>
</evidence>
<dbReference type="GO" id="GO:0008168">
    <property type="term" value="F:methyltransferase activity"/>
    <property type="evidence" value="ECO:0007669"/>
    <property type="project" value="UniProtKB-KW"/>
</dbReference>
<dbReference type="Gene3D" id="3.40.50.150">
    <property type="entry name" value="Vaccinia Virus protein VP39"/>
    <property type="match status" value="1"/>
</dbReference>
<sequence length="173" mass="20574">MLKINKNKIIKVLNLYAGIGGNRKLWENVDVIAIEINPNIAKIYQDFFPNDKVIITDAHQYLLEHFKEFDFIWSSPPCPTHSITSHFLHSQGIVRYPDMALWQEIVFLQKWFKGKWVVENVKSYYEPFLKPQELDRHYFWANFYISPFKTGRNFNIANARATTRQGKEKYDIN</sequence>
<dbReference type="GO" id="GO:0032259">
    <property type="term" value="P:methylation"/>
    <property type="evidence" value="ECO:0007669"/>
    <property type="project" value="UniProtKB-KW"/>
</dbReference>
<dbReference type="SUPFAM" id="SSF53335">
    <property type="entry name" value="S-adenosyl-L-methionine-dependent methyltransferases"/>
    <property type="match status" value="1"/>
</dbReference>
<keyword evidence="1" id="KW-0489">Methyltransferase</keyword>
<accession>X1FS31</accession>
<dbReference type="InterPro" id="IPR029063">
    <property type="entry name" value="SAM-dependent_MTases_sf"/>
</dbReference>
<keyword evidence="2" id="KW-0808">Transferase</keyword>
<dbReference type="Pfam" id="PF00145">
    <property type="entry name" value="DNA_methylase"/>
    <property type="match status" value="1"/>
</dbReference>
<dbReference type="InterPro" id="IPR001525">
    <property type="entry name" value="C5_MeTfrase"/>
</dbReference>
<proteinExistence type="predicted"/>
<name>X1FS31_9ZZZZ</name>
<evidence type="ECO:0000313" key="3">
    <source>
        <dbReference type="EMBL" id="GAH35355.1"/>
    </source>
</evidence>